<protein>
    <recommendedName>
        <fullName evidence="3">Phosphate ABC transporter substrate-binding protein</fullName>
    </recommendedName>
</protein>
<reference evidence="1 2" key="1">
    <citation type="submission" date="2018-07" db="EMBL/GenBank/DDBJ databases">
        <title>Thalassococcus profundi sp. nov., a marine bacterium isolated from deep seawater of Okinawa Trough.</title>
        <authorList>
            <person name="Yu M."/>
        </authorList>
    </citation>
    <scope>NUCLEOTIDE SEQUENCE [LARGE SCALE GENOMIC DNA]</scope>
    <source>
        <strain evidence="1 2">WRAS1</strain>
    </source>
</reference>
<gene>
    <name evidence="1" type="ORF">DU478_18060</name>
</gene>
<comment type="caution">
    <text evidence="1">The sequence shown here is derived from an EMBL/GenBank/DDBJ whole genome shotgun (WGS) entry which is preliminary data.</text>
</comment>
<dbReference type="Proteomes" id="UP000253977">
    <property type="component" value="Unassembled WGS sequence"/>
</dbReference>
<sequence>MTVSLPMYDRPETREANAAFWRAIRSDLAIRAPGLDALPDRLRVPTDAMAHWRDPALIFSQTCGLPFRKYLHPQVVLCGTPDFGLPGCPPGHYNSVLVMRRDDPRGPDDWPVMTLALNGFDSQSGWAAPFAHAQARGVHFCTHHVTGAHRASARAVLDGAADIAALDAQTWRMMRRWDDWTAGLREAEHTEPTPGLPYITAAGRHSGHRPDPAAAFAALAPEHRATLDLRGIVALSAERYTALPLPPEPAESD</sequence>
<dbReference type="Gene3D" id="3.40.190.10">
    <property type="entry name" value="Periplasmic binding protein-like II"/>
    <property type="match status" value="1"/>
</dbReference>
<name>A0A369TJ45_9RHOB</name>
<dbReference type="RefSeq" id="WP_114512367.1">
    <property type="nucleotide sequence ID" value="NZ_QPMK01000017.1"/>
</dbReference>
<evidence type="ECO:0008006" key="3">
    <source>
        <dbReference type="Google" id="ProtNLM"/>
    </source>
</evidence>
<dbReference type="EMBL" id="QPMK01000017">
    <property type="protein sequence ID" value="RDD64852.1"/>
    <property type="molecule type" value="Genomic_DNA"/>
</dbReference>
<organism evidence="1 2">
    <name type="scientific">Thalassococcus profundi</name>
    <dbReference type="NCBI Taxonomy" id="2282382"/>
    <lineage>
        <taxon>Bacteria</taxon>
        <taxon>Pseudomonadati</taxon>
        <taxon>Pseudomonadota</taxon>
        <taxon>Alphaproteobacteria</taxon>
        <taxon>Rhodobacterales</taxon>
        <taxon>Roseobacteraceae</taxon>
        <taxon>Thalassococcus</taxon>
    </lineage>
</organism>
<evidence type="ECO:0000313" key="1">
    <source>
        <dbReference type="EMBL" id="RDD64852.1"/>
    </source>
</evidence>
<dbReference type="AlphaFoldDB" id="A0A369TJ45"/>
<proteinExistence type="predicted"/>
<accession>A0A369TJ45</accession>
<evidence type="ECO:0000313" key="2">
    <source>
        <dbReference type="Proteomes" id="UP000253977"/>
    </source>
</evidence>
<dbReference type="OrthoDB" id="7353682at2"/>
<keyword evidence="2" id="KW-1185">Reference proteome</keyword>
<dbReference type="Pfam" id="PF12974">
    <property type="entry name" value="Phosphonate-bd"/>
    <property type="match status" value="1"/>
</dbReference>
<dbReference type="SUPFAM" id="SSF53850">
    <property type="entry name" value="Periplasmic binding protein-like II"/>
    <property type="match status" value="1"/>
</dbReference>